<keyword evidence="8" id="KW-0472">Membrane</keyword>
<dbReference type="AlphaFoldDB" id="A0A915E506"/>
<reference evidence="12" key="1">
    <citation type="submission" date="2022-11" db="UniProtKB">
        <authorList>
            <consortium name="WormBaseParasite"/>
        </authorList>
    </citation>
    <scope>IDENTIFICATION</scope>
</reference>
<evidence type="ECO:0000256" key="9">
    <source>
        <dbReference type="SAM" id="SignalP"/>
    </source>
</evidence>
<protein>
    <submittedName>
        <fullName evidence="12">Sphingomyelin synthase-like domain-containing protein</fullName>
    </submittedName>
</protein>
<keyword evidence="5" id="KW-0746">Sphingolipid metabolism</keyword>
<evidence type="ECO:0000256" key="7">
    <source>
        <dbReference type="ARBA" id="ARBA00023098"/>
    </source>
</evidence>
<dbReference type="GO" id="GO:0006686">
    <property type="term" value="P:sphingomyelin biosynthetic process"/>
    <property type="evidence" value="ECO:0007669"/>
    <property type="project" value="TreeGrafter"/>
</dbReference>
<dbReference type="PANTHER" id="PTHR21290">
    <property type="entry name" value="SPHINGOMYELIN SYNTHETASE"/>
    <property type="match status" value="1"/>
</dbReference>
<dbReference type="PANTHER" id="PTHR21290:SF27">
    <property type="entry name" value="PHOSPHATIDYLCHOLINE:CERAMIDE CHOLINEPHOSPHOTRANSFERASE 1"/>
    <property type="match status" value="1"/>
</dbReference>
<evidence type="ECO:0000256" key="2">
    <source>
        <dbReference type="ARBA" id="ARBA00005441"/>
    </source>
</evidence>
<dbReference type="GO" id="GO:0047493">
    <property type="term" value="F:ceramide cholinephosphotransferase activity"/>
    <property type="evidence" value="ECO:0007669"/>
    <property type="project" value="TreeGrafter"/>
</dbReference>
<evidence type="ECO:0000256" key="1">
    <source>
        <dbReference type="ARBA" id="ARBA00004141"/>
    </source>
</evidence>
<name>A0A915E506_9BILA</name>
<keyword evidence="7" id="KW-0443">Lipid metabolism</keyword>
<organism evidence="11 12">
    <name type="scientific">Ditylenchus dipsaci</name>
    <dbReference type="NCBI Taxonomy" id="166011"/>
    <lineage>
        <taxon>Eukaryota</taxon>
        <taxon>Metazoa</taxon>
        <taxon>Ecdysozoa</taxon>
        <taxon>Nematoda</taxon>
        <taxon>Chromadorea</taxon>
        <taxon>Rhabditida</taxon>
        <taxon>Tylenchina</taxon>
        <taxon>Tylenchomorpha</taxon>
        <taxon>Sphaerularioidea</taxon>
        <taxon>Anguinidae</taxon>
        <taxon>Anguininae</taxon>
        <taxon>Ditylenchus</taxon>
    </lineage>
</organism>
<dbReference type="Pfam" id="PF14360">
    <property type="entry name" value="PAP2_C"/>
    <property type="match status" value="1"/>
</dbReference>
<sequence length="108" mass="12543">MLFSTVGVLCLLVSRGHYSIDVLVAYWITTRIFWQYHTLADISLLRTSQQGRNHLTKVFWFPLFRFMEGNVFRPVPQRYGLPMPLKKLLPTRQRNTAASGNTASARDR</sequence>
<keyword evidence="4" id="KW-0812">Transmembrane</keyword>
<evidence type="ECO:0000313" key="11">
    <source>
        <dbReference type="Proteomes" id="UP000887574"/>
    </source>
</evidence>
<evidence type="ECO:0000256" key="8">
    <source>
        <dbReference type="ARBA" id="ARBA00023136"/>
    </source>
</evidence>
<keyword evidence="3" id="KW-0808">Transferase</keyword>
<accession>A0A915E506</accession>
<dbReference type="WBParaSite" id="jg25862">
    <property type="protein sequence ID" value="jg25862"/>
    <property type="gene ID" value="jg25862"/>
</dbReference>
<dbReference type="Proteomes" id="UP000887574">
    <property type="component" value="Unplaced"/>
</dbReference>
<comment type="similarity">
    <text evidence="2">Belongs to the sphingomyelin synthase family.</text>
</comment>
<feature type="signal peptide" evidence="9">
    <location>
        <begin position="1"/>
        <end position="16"/>
    </location>
</feature>
<keyword evidence="9" id="KW-0732">Signal</keyword>
<dbReference type="GO" id="GO:0005886">
    <property type="term" value="C:plasma membrane"/>
    <property type="evidence" value="ECO:0007669"/>
    <property type="project" value="TreeGrafter"/>
</dbReference>
<evidence type="ECO:0000256" key="5">
    <source>
        <dbReference type="ARBA" id="ARBA00022919"/>
    </source>
</evidence>
<dbReference type="InterPro" id="IPR045221">
    <property type="entry name" value="Sphingomyelin_synth-like"/>
</dbReference>
<evidence type="ECO:0000313" key="12">
    <source>
        <dbReference type="WBParaSite" id="jg25862"/>
    </source>
</evidence>
<feature type="chain" id="PRO_5037701813" evidence="9">
    <location>
        <begin position="17"/>
        <end position="108"/>
    </location>
</feature>
<dbReference type="GO" id="GO:0046513">
    <property type="term" value="P:ceramide biosynthetic process"/>
    <property type="evidence" value="ECO:0007669"/>
    <property type="project" value="TreeGrafter"/>
</dbReference>
<dbReference type="GO" id="GO:0000139">
    <property type="term" value="C:Golgi membrane"/>
    <property type="evidence" value="ECO:0007669"/>
    <property type="project" value="TreeGrafter"/>
</dbReference>
<evidence type="ECO:0000256" key="3">
    <source>
        <dbReference type="ARBA" id="ARBA00022679"/>
    </source>
</evidence>
<evidence type="ECO:0000256" key="6">
    <source>
        <dbReference type="ARBA" id="ARBA00022989"/>
    </source>
</evidence>
<keyword evidence="11" id="KW-1185">Reference proteome</keyword>
<dbReference type="GO" id="GO:0033188">
    <property type="term" value="F:sphingomyelin synthase activity"/>
    <property type="evidence" value="ECO:0007669"/>
    <property type="project" value="TreeGrafter"/>
</dbReference>
<comment type="subcellular location">
    <subcellularLocation>
        <location evidence="1">Membrane</location>
        <topology evidence="1">Multi-pass membrane protein</topology>
    </subcellularLocation>
</comment>
<feature type="domain" description="Sphingomyelin synthase-like" evidence="10">
    <location>
        <begin position="2"/>
        <end position="38"/>
    </location>
</feature>
<evidence type="ECO:0000259" key="10">
    <source>
        <dbReference type="Pfam" id="PF14360"/>
    </source>
</evidence>
<dbReference type="GO" id="GO:0005789">
    <property type="term" value="C:endoplasmic reticulum membrane"/>
    <property type="evidence" value="ECO:0007669"/>
    <property type="project" value="TreeGrafter"/>
</dbReference>
<dbReference type="InterPro" id="IPR025749">
    <property type="entry name" value="Sphingomyelin_synth-like_dom"/>
</dbReference>
<keyword evidence="6" id="KW-1133">Transmembrane helix</keyword>
<proteinExistence type="inferred from homology"/>
<evidence type="ECO:0000256" key="4">
    <source>
        <dbReference type="ARBA" id="ARBA00022692"/>
    </source>
</evidence>